<feature type="compositionally biased region" description="Polar residues" evidence="2">
    <location>
        <begin position="138"/>
        <end position="148"/>
    </location>
</feature>
<feature type="compositionally biased region" description="Low complexity" evidence="2">
    <location>
        <begin position="151"/>
        <end position="187"/>
    </location>
</feature>
<evidence type="ECO:0000256" key="1">
    <source>
        <dbReference type="SAM" id="Coils"/>
    </source>
</evidence>
<feature type="compositionally biased region" description="Low complexity" evidence="2">
    <location>
        <begin position="248"/>
        <end position="264"/>
    </location>
</feature>
<feature type="region of interest" description="Disordered" evidence="2">
    <location>
        <begin position="21"/>
        <end position="93"/>
    </location>
</feature>
<organism evidence="3 4">
    <name type="scientific">Chromobacterium indicum</name>
    <dbReference type="NCBI Taxonomy" id="3110228"/>
    <lineage>
        <taxon>Bacteria</taxon>
        <taxon>Pseudomonadati</taxon>
        <taxon>Pseudomonadota</taxon>
        <taxon>Betaproteobacteria</taxon>
        <taxon>Neisseriales</taxon>
        <taxon>Chromobacteriaceae</taxon>
        <taxon>Chromobacterium</taxon>
    </lineage>
</organism>
<evidence type="ECO:0000256" key="2">
    <source>
        <dbReference type="SAM" id="MobiDB-lite"/>
    </source>
</evidence>
<feature type="compositionally biased region" description="Low complexity" evidence="2">
    <location>
        <begin position="194"/>
        <end position="226"/>
    </location>
</feature>
<feature type="compositionally biased region" description="Low complexity" evidence="2">
    <location>
        <begin position="26"/>
        <end position="36"/>
    </location>
</feature>
<protein>
    <submittedName>
        <fullName evidence="3">Uncharacterized protein</fullName>
    </submittedName>
</protein>
<keyword evidence="1" id="KW-0175">Coiled coil</keyword>
<dbReference type="EMBL" id="JAYFSJ010000003">
    <property type="protein sequence ID" value="MEN7430321.1"/>
    <property type="molecule type" value="Genomic_DNA"/>
</dbReference>
<evidence type="ECO:0000313" key="4">
    <source>
        <dbReference type="Proteomes" id="UP001405405"/>
    </source>
</evidence>
<proteinExistence type="predicted"/>
<name>A0ABV0CH09_9NEIS</name>
<dbReference type="Proteomes" id="UP001405405">
    <property type="component" value="Unassembled WGS sequence"/>
</dbReference>
<evidence type="ECO:0000313" key="3">
    <source>
        <dbReference type="EMBL" id="MEN7430321.1"/>
    </source>
</evidence>
<reference evidence="3 4" key="1">
    <citation type="submission" date="2023-12" db="EMBL/GenBank/DDBJ databases">
        <title>Chromobacterium sp. strain TRC.1.1.SA producing antimicrobial pigment.</title>
        <authorList>
            <person name="Verma N."/>
            <person name="Choksket S."/>
            <person name="Pinnaka A.K."/>
            <person name="Korpole S."/>
        </authorList>
    </citation>
    <scope>NUCLEOTIDE SEQUENCE [LARGE SCALE GENOMIC DNA]</scope>
    <source>
        <strain evidence="3 4">TRC1.1.SA</strain>
    </source>
</reference>
<gene>
    <name evidence="3" type="ORF">VA599_06145</name>
</gene>
<feature type="region of interest" description="Disordered" evidence="2">
    <location>
        <begin position="138"/>
        <end position="276"/>
    </location>
</feature>
<dbReference type="RefSeq" id="WP_346787955.1">
    <property type="nucleotide sequence ID" value="NZ_JAYFSJ010000003.1"/>
</dbReference>
<accession>A0ABV0CH09</accession>
<comment type="caution">
    <text evidence="3">The sequence shown here is derived from an EMBL/GenBank/DDBJ whole genome shotgun (WGS) entry which is preliminary data.</text>
</comment>
<feature type="coiled-coil region" evidence="1">
    <location>
        <begin position="281"/>
        <end position="311"/>
    </location>
</feature>
<sequence length="351" mass="35693">MSVISSPSGPSIWRQSLFPSALSNGASQPSSPASSAVNGDADAQSPLQPKLPDPRSELQKSLSQGLQDYMQKLKVDLNRPAQRQSSEADAMQKTVLKQRVEGLRRMMMMAHDKASLRALASELARLAKELKGLVESMSQNSADNQMTVNVGGDQAAGDAASQGCGADGVQSSDGAASSSAGEAASSDEGGGASSGADAASSTAAAASEAGGAAASAQQASNGQSAADRPASDANAKEQGGGAQPAGDSQAQAADPRAAQQSAQSGGKGNQGAVDPDIQEMVQTLKMVKEFIKQQMQQMKDKRETQDDLQSAEKALGDVDKILKGGPEAEAAMGEQMSVNISDVASNINVTA</sequence>
<keyword evidence="4" id="KW-1185">Reference proteome</keyword>